<gene>
    <name evidence="1" type="ORF">UT63_C0109G0005</name>
</gene>
<evidence type="ECO:0000313" key="2">
    <source>
        <dbReference type="Proteomes" id="UP000034539"/>
    </source>
</evidence>
<dbReference type="AlphaFoldDB" id="A0A0G0SWJ9"/>
<evidence type="ECO:0000313" key="1">
    <source>
        <dbReference type="EMBL" id="KKR30007.1"/>
    </source>
</evidence>
<dbReference type="Proteomes" id="UP000034539">
    <property type="component" value="Unassembled WGS sequence"/>
</dbReference>
<organism evidence="1 2">
    <name type="scientific">Candidatus Gottesmanbacteria bacterium GW2011_GWC2_39_8</name>
    <dbReference type="NCBI Taxonomy" id="1618450"/>
    <lineage>
        <taxon>Bacteria</taxon>
        <taxon>Candidatus Gottesmaniibacteriota</taxon>
    </lineage>
</organism>
<evidence type="ECO:0008006" key="3">
    <source>
        <dbReference type="Google" id="ProtNLM"/>
    </source>
</evidence>
<dbReference type="EMBL" id="LBXN01000109">
    <property type="protein sequence ID" value="KKR30007.1"/>
    <property type="molecule type" value="Genomic_DNA"/>
</dbReference>
<sequence length="104" mass="12209">MIIDRVLSVSKKVIRLTDERWIHITDNHTEIAGLKQEVLSTIYQPDFVARGVSGELYAVKYFNTLENHIVAIYKEDKTDGFIITAFRARKIEPYLRKEIVWKKN</sequence>
<name>A0A0G0SWJ9_9BACT</name>
<comment type="caution">
    <text evidence="1">The sequence shown here is derived from an EMBL/GenBank/DDBJ whole genome shotgun (WGS) entry which is preliminary data.</text>
</comment>
<protein>
    <recommendedName>
        <fullName evidence="3">Phage-Barnase-EndoU-ColicinE5/D-RelE like nuclease 2 domain-containing protein</fullName>
    </recommendedName>
</protein>
<proteinExistence type="predicted"/>
<reference evidence="1 2" key="1">
    <citation type="journal article" date="2015" name="Nature">
        <title>rRNA introns, odd ribosomes, and small enigmatic genomes across a large radiation of phyla.</title>
        <authorList>
            <person name="Brown C.T."/>
            <person name="Hug L.A."/>
            <person name="Thomas B.C."/>
            <person name="Sharon I."/>
            <person name="Castelle C.J."/>
            <person name="Singh A."/>
            <person name="Wilkins M.J."/>
            <person name="Williams K.H."/>
            <person name="Banfield J.F."/>
        </authorList>
    </citation>
    <scope>NUCLEOTIDE SEQUENCE [LARGE SCALE GENOMIC DNA]</scope>
</reference>
<accession>A0A0G0SWJ9</accession>